<sequence>MAIYNNHPNYDLEIMEEKAQVAVVMVPFPAQGHLNQLLQLSCLMSSYGIPVHFIGSATHNHQAKLRINGLNPLDVVKIRFHDLPTPSFVSPPPNPDSSNKFPAHLQPSWTASMKLRQSVAEYLRDISSIVRRTIVVHDSLMALVVQDISTIPNAESYVFNCTSTFTQASYVCEAIGKPFPIELHKQLPSWEGCSTDEINELVALQSEHLDIRAGDIYNTSRVIEGTYVDLLAGEDIVGSRKAWAVGPFLPLKVYSNSQHKCLEWLDKQGPKSVIYISFGTTVSMSDEEIKELAVGLEQSKQKFVWVLRDADKGDVFHGEVRRAELPQGFEERTREAGMVVRDWAPQPEILSHPSTGGFMSHCGWNSCIESITMGVPIAAWPMHSDQPRNAVFVTDVLKIGILVREWTQREELVKASTIENIVKRLMASDEGNEIRKKAEEVAAAVRMSTEAGGVSRIELESFIAHITR</sequence>
<evidence type="ECO:0000256" key="3">
    <source>
        <dbReference type="ARBA" id="ARBA00022679"/>
    </source>
</evidence>
<dbReference type="PANTHER" id="PTHR48044:SF48">
    <property type="entry name" value="GLYCOSYLTRANSFERASE"/>
    <property type="match status" value="1"/>
</dbReference>
<dbReference type="InterPro" id="IPR035595">
    <property type="entry name" value="UDP_glycos_trans_CS"/>
</dbReference>
<evidence type="ECO:0000256" key="4">
    <source>
        <dbReference type="RuleBase" id="RU003718"/>
    </source>
</evidence>
<evidence type="ECO:0000313" key="7">
    <source>
        <dbReference type="EMBL" id="KAL2464650.1"/>
    </source>
</evidence>
<dbReference type="Gene3D" id="3.40.50.2000">
    <property type="entry name" value="Glycogen Phosphorylase B"/>
    <property type="match status" value="2"/>
</dbReference>
<protein>
    <recommendedName>
        <fullName evidence="5">Glycosyltransferase</fullName>
        <ecNumber evidence="5">2.4.1.-</ecNumber>
    </recommendedName>
</protein>
<dbReference type="AlphaFoldDB" id="A0ABD1PL77"/>
<reference evidence="8" key="1">
    <citation type="submission" date="2024-07" db="EMBL/GenBank/DDBJ databases">
        <title>Two chromosome-level genome assemblies of Korean endemic species Abeliophyllum distichum and Forsythia ovata (Oleaceae).</title>
        <authorList>
            <person name="Jang H."/>
        </authorList>
    </citation>
    <scope>NUCLEOTIDE SEQUENCE [LARGE SCALE GENOMIC DNA]</scope>
</reference>
<name>A0ABD1PL77_9LAMI</name>
<gene>
    <name evidence="7" type="ORF">Fot_52606</name>
</gene>
<evidence type="ECO:0000313" key="8">
    <source>
        <dbReference type="Proteomes" id="UP001604277"/>
    </source>
</evidence>
<evidence type="ECO:0000256" key="5">
    <source>
        <dbReference type="RuleBase" id="RU362057"/>
    </source>
</evidence>
<dbReference type="Pfam" id="PF00201">
    <property type="entry name" value="UDPGT"/>
    <property type="match status" value="1"/>
</dbReference>
<evidence type="ECO:0000259" key="6">
    <source>
        <dbReference type="Pfam" id="PF26168"/>
    </source>
</evidence>
<dbReference type="CDD" id="cd03784">
    <property type="entry name" value="GT1_Gtf-like"/>
    <property type="match status" value="1"/>
</dbReference>
<dbReference type="FunFam" id="3.40.50.2000:FF:000238">
    <property type="entry name" value="Glycosyltransferase"/>
    <property type="match status" value="1"/>
</dbReference>
<dbReference type="PROSITE" id="PS00375">
    <property type="entry name" value="UDPGT"/>
    <property type="match status" value="1"/>
</dbReference>
<evidence type="ECO:0000256" key="1">
    <source>
        <dbReference type="ARBA" id="ARBA00009995"/>
    </source>
</evidence>
<keyword evidence="2 4" id="KW-0328">Glycosyltransferase</keyword>
<dbReference type="Proteomes" id="UP001604277">
    <property type="component" value="Unassembled WGS sequence"/>
</dbReference>
<dbReference type="InterPro" id="IPR058980">
    <property type="entry name" value="Glyco_transf_N"/>
</dbReference>
<organism evidence="7 8">
    <name type="scientific">Forsythia ovata</name>
    <dbReference type="NCBI Taxonomy" id="205694"/>
    <lineage>
        <taxon>Eukaryota</taxon>
        <taxon>Viridiplantae</taxon>
        <taxon>Streptophyta</taxon>
        <taxon>Embryophyta</taxon>
        <taxon>Tracheophyta</taxon>
        <taxon>Spermatophyta</taxon>
        <taxon>Magnoliopsida</taxon>
        <taxon>eudicotyledons</taxon>
        <taxon>Gunneridae</taxon>
        <taxon>Pentapetalae</taxon>
        <taxon>asterids</taxon>
        <taxon>lamiids</taxon>
        <taxon>Lamiales</taxon>
        <taxon>Oleaceae</taxon>
        <taxon>Forsythieae</taxon>
        <taxon>Forsythia</taxon>
    </lineage>
</organism>
<evidence type="ECO:0000256" key="2">
    <source>
        <dbReference type="ARBA" id="ARBA00022676"/>
    </source>
</evidence>
<dbReference type="FunFam" id="3.40.50.2000:FF:000060">
    <property type="entry name" value="Glycosyltransferase"/>
    <property type="match status" value="1"/>
</dbReference>
<dbReference type="InterPro" id="IPR002213">
    <property type="entry name" value="UDP_glucos_trans"/>
</dbReference>
<dbReference type="EMBL" id="JBFOLJ010000018">
    <property type="protein sequence ID" value="KAL2464650.1"/>
    <property type="molecule type" value="Genomic_DNA"/>
</dbReference>
<keyword evidence="8" id="KW-1185">Reference proteome</keyword>
<keyword evidence="3 4" id="KW-0808">Transferase</keyword>
<dbReference type="GO" id="GO:0016138">
    <property type="term" value="P:glycoside biosynthetic process"/>
    <property type="evidence" value="ECO:0007669"/>
    <property type="project" value="UniProtKB-ARBA"/>
</dbReference>
<comment type="similarity">
    <text evidence="1 4">Belongs to the UDP-glycosyltransferase family.</text>
</comment>
<proteinExistence type="inferred from homology"/>
<feature type="domain" description="Glycosyltransferase N-terminal" evidence="6">
    <location>
        <begin position="20"/>
        <end position="250"/>
    </location>
</feature>
<comment type="caution">
    <text evidence="7">The sequence shown here is derived from an EMBL/GenBank/DDBJ whole genome shotgun (WGS) entry which is preliminary data.</text>
</comment>
<dbReference type="PANTHER" id="PTHR48044">
    <property type="entry name" value="GLYCOSYLTRANSFERASE"/>
    <property type="match status" value="1"/>
</dbReference>
<accession>A0ABD1PL77</accession>
<dbReference type="GO" id="GO:0050404">
    <property type="term" value="F:zeatin O-beta-D-xylosyltransferase activity"/>
    <property type="evidence" value="ECO:0007669"/>
    <property type="project" value="UniProtKB-ARBA"/>
</dbReference>
<dbReference type="SUPFAM" id="SSF53756">
    <property type="entry name" value="UDP-Glycosyltransferase/glycogen phosphorylase"/>
    <property type="match status" value="1"/>
</dbReference>
<dbReference type="EC" id="2.4.1.-" evidence="5"/>
<dbReference type="GO" id="GO:0009690">
    <property type="term" value="P:cytokinin metabolic process"/>
    <property type="evidence" value="ECO:0007669"/>
    <property type="project" value="UniProtKB-ARBA"/>
</dbReference>
<dbReference type="Pfam" id="PF26168">
    <property type="entry name" value="Glyco_transf_N"/>
    <property type="match status" value="1"/>
</dbReference>